<accession>A0AAU9MRG1</accession>
<sequence length="118" mass="13731">MHLCDSSSMKELEYQKEEGKVQYQKNEKWRLETNLNEKSEYEQKAPDEEQKASEPHTEASAEDDELQTKLMCFIRTSDKEDGGIVNREEDGDAVNREEHGGVFVCSVRQREFQNGKKN</sequence>
<reference evidence="3 4" key="1">
    <citation type="submission" date="2022-01" db="EMBL/GenBank/DDBJ databases">
        <authorList>
            <person name="Xiong W."/>
            <person name="Schranz E."/>
        </authorList>
    </citation>
    <scope>NUCLEOTIDE SEQUENCE [LARGE SCALE GENOMIC DNA]</scope>
</reference>
<organism evidence="3 4">
    <name type="scientific">Lactuca virosa</name>
    <dbReference type="NCBI Taxonomy" id="75947"/>
    <lineage>
        <taxon>Eukaryota</taxon>
        <taxon>Viridiplantae</taxon>
        <taxon>Streptophyta</taxon>
        <taxon>Embryophyta</taxon>
        <taxon>Tracheophyta</taxon>
        <taxon>Spermatophyta</taxon>
        <taxon>Magnoliopsida</taxon>
        <taxon>eudicotyledons</taxon>
        <taxon>Gunneridae</taxon>
        <taxon>Pentapetalae</taxon>
        <taxon>asterids</taxon>
        <taxon>campanulids</taxon>
        <taxon>Asterales</taxon>
        <taxon>Asteraceae</taxon>
        <taxon>Cichorioideae</taxon>
        <taxon>Cichorieae</taxon>
        <taxon>Lactucinae</taxon>
        <taxon>Lactuca</taxon>
    </lineage>
</organism>
<evidence type="ECO:0000256" key="1">
    <source>
        <dbReference type="SAM" id="MobiDB-lite"/>
    </source>
</evidence>
<dbReference type="EMBL" id="CAKMRJ010002223">
    <property type="protein sequence ID" value="CAH1428417.1"/>
    <property type="molecule type" value="Genomic_DNA"/>
</dbReference>
<dbReference type="EMBL" id="CAKMRJ010002223">
    <property type="protein sequence ID" value="CAH1428416.1"/>
    <property type="molecule type" value="Genomic_DNA"/>
</dbReference>
<feature type="region of interest" description="Disordered" evidence="1">
    <location>
        <begin position="1"/>
        <end position="65"/>
    </location>
</feature>
<evidence type="ECO:0000313" key="2">
    <source>
        <dbReference type="EMBL" id="CAH1428416.1"/>
    </source>
</evidence>
<comment type="caution">
    <text evidence="3">The sequence shown here is derived from an EMBL/GenBank/DDBJ whole genome shotgun (WGS) entry which is preliminary data.</text>
</comment>
<name>A0AAU9MRG1_9ASTR</name>
<gene>
    <name evidence="2" type="ORF">LVIROSA_LOCUS15347</name>
    <name evidence="3" type="ORF">LVIROSA_LOCUS15348</name>
</gene>
<feature type="compositionally biased region" description="Basic and acidic residues" evidence="1">
    <location>
        <begin position="8"/>
        <end position="59"/>
    </location>
</feature>
<proteinExistence type="predicted"/>
<dbReference type="AlphaFoldDB" id="A0AAU9MRG1"/>
<evidence type="ECO:0000313" key="4">
    <source>
        <dbReference type="Proteomes" id="UP001157418"/>
    </source>
</evidence>
<evidence type="ECO:0000313" key="3">
    <source>
        <dbReference type="EMBL" id="CAH1428417.1"/>
    </source>
</evidence>
<keyword evidence="4" id="KW-1185">Reference proteome</keyword>
<dbReference type="Proteomes" id="UP001157418">
    <property type="component" value="Unassembled WGS sequence"/>
</dbReference>
<protein>
    <submittedName>
        <fullName evidence="3">Uncharacterized protein</fullName>
    </submittedName>
</protein>